<dbReference type="Pfam" id="PF00293">
    <property type="entry name" value="NUDIX"/>
    <property type="match status" value="1"/>
</dbReference>
<proteinExistence type="predicted"/>
<dbReference type="Proteomes" id="UP001501231">
    <property type="component" value="Unassembled WGS sequence"/>
</dbReference>
<keyword evidence="3" id="KW-1185">Reference proteome</keyword>
<sequence length="188" mass="21475">MSNATISRQRCDGLCVTILPVDENENLWLGVSPKTGGLYCPAGHFDRFKESVNAARAELREEMGFRARSLEKLNERMLVTRNTCGRPYSFRERGHHWHLYRARVQGEPVLEGKAFETAYLLAPKKVRSLGYRTLESLHETSGRTRRLGRKGTFIDPMWLPFLSVAGLIDLSKEGRKLVNLAIKNWEKA</sequence>
<dbReference type="InterPro" id="IPR015797">
    <property type="entry name" value="NUDIX_hydrolase-like_dom_sf"/>
</dbReference>
<evidence type="ECO:0000313" key="2">
    <source>
        <dbReference type="EMBL" id="GAA2403942.1"/>
    </source>
</evidence>
<comment type="caution">
    <text evidence="2">The sequence shown here is derived from an EMBL/GenBank/DDBJ whole genome shotgun (WGS) entry which is preliminary data.</text>
</comment>
<protein>
    <recommendedName>
        <fullName evidence="1">Nudix hydrolase domain-containing protein</fullName>
    </recommendedName>
</protein>
<organism evidence="2 3">
    <name type="scientific">Actinomadura vinacea</name>
    <dbReference type="NCBI Taxonomy" id="115336"/>
    <lineage>
        <taxon>Bacteria</taxon>
        <taxon>Bacillati</taxon>
        <taxon>Actinomycetota</taxon>
        <taxon>Actinomycetes</taxon>
        <taxon>Streptosporangiales</taxon>
        <taxon>Thermomonosporaceae</taxon>
        <taxon>Actinomadura</taxon>
    </lineage>
</organism>
<dbReference type="InterPro" id="IPR000086">
    <property type="entry name" value="NUDIX_hydrolase_dom"/>
</dbReference>
<dbReference type="EMBL" id="BAAARW010000003">
    <property type="protein sequence ID" value="GAA2403942.1"/>
    <property type="molecule type" value="Genomic_DNA"/>
</dbReference>
<evidence type="ECO:0000313" key="3">
    <source>
        <dbReference type="Proteomes" id="UP001501231"/>
    </source>
</evidence>
<name>A0ABN3IG35_9ACTN</name>
<dbReference type="Gene3D" id="3.90.79.10">
    <property type="entry name" value="Nucleoside Triphosphate Pyrophosphohydrolase"/>
    <property type="match status" value="1"/>
</dbReference>
<dbReference type="SUPFAM" id="SSF55811">
    <property type="entry name" value="Nudix"/>
    <property type="match status" value="1"/>
</dbReference>
<dbReference type="RefSeq" id="WP_344587198.1">
    <property type="nucleotide sequence ID" value="NZ_BAAARW010000003.1"/>
</dbReference>
<gene>
    <name evidence="2" type="ORF">GCM10010191_09500</name>
</gene>
<evidence type="ECO:0000259" key="1">
    <source>
        <dbReference type="Pfam" id="PF00293"/>
    </source>
</evidence>
<accession>A0ABN3IG35</accession>
<feature type="domain" description="Nudix hydrolase" evidence="1">
    <location>
        <begin position="16"/>
        <end position="117"/>
    </location>
</feature>
<reference evidence="2 3" key="1">
    <citation type="journal article" date="2019" name="Int. J. Syst. Evol. Microbiol.">
        <title>The Global Catalogue of Microorganisms (GCM) 10K type strain sequencing project: providing services to taxonomists for standard genome sequencing and annotation.</title>
        <authorList>
            <consortium name="The Broad Institute Genomics Platform"/>
            <consortium name="The Broad Institute Genome Sequencing Center for Infectious Disease"/>
            <person name="Wu L."/>
            <person name="Ma J."/>
        </authorList>
    </citation>
    <scope>NUCLEOTIDE SEQUENCE [LARGE SCALE GENOMIC DNA]</scope>
    <source>
        <strain evidence="2 3">JCM 3325</strain>
    </source>
</reference>